<evidence type="ECO:0000256" key="1">
    <source>
        <dbReference type="SAM" id="MobiDB-lite"/>
    </source>
</evidence>
<dbReference type="Proteomes" id="UP001152803">
    <property type="component" value="Unassembled WGS sequence"/>
</dbReference>
<organism evidence="2 3">
    <name type="scientific">Conger conger</name>
    <name type="common">Conger eel</name>
    <name type="synonym">Muraena conger</name>
    <dbReference type="NCBI Taxonomy" id="82655"/>
    <lineage>
        <taxon>Eukaryota</taxon>
        <taxon>Metazoa</taxon>
        <taxon>Chordata</taxon>
        <taxon>Craniata</taxon>
        <taxon>Vertebrata</taxon>
        <taxon>Euteleostomi</taxon>
        <taxon>Actinopterygii</taxon>
        <taxon>Neopterygii</taxon>
        <taxon>Teleostei</taxon>
        <taxon>Anguilliformes</taxon>
        <taxon>Congridae</taxon>
        <taxon>Conger</taxon>
    </lineage>
</organism>
<dbReference type="AlphaFoldDB" id="A0A9Q1DXP3"/>
<comment type="caution">
    <text evidence="2">The sequence shown here is derived from an EMBL/GenBank/DDBJ whole genome shotgun (WGS) entry which is preliminary data.</text>
</comment>
<proteinExistence type="predicted"/>
<dbReference type="EMBL" id="JAFJMO010000002">
    <property type="protein sequence ID" value="KAJ8283684.1"/>
    <property type="molecule type" value="Genomic_DNA"/>
</dbReference>
<dbReference type="OrthoDB" id="8956173at2759"/>
<keyword evidence="3" id="KW-1185">Reference proteome</keyword>
<evidence type="ECO:0000313" key="3">
    <source>
        <dbReference type="Proteomes" id="UP001152803"/>
    </source>
</evidence>
<reference evidence="2" key="1">
    <citation type="journal article" date="2023" name="Science">
        <title>Genome structures resolve the early diversification of teleost fishes.</title>
        <authorList>
            <person name="Parey E."/>
            <person name="Louis A."/>
            <person name="Montfort J."/>
            <person name="Bouchez O."/>
            <person name="Roques C."/>
            <person name="Iampietro C."/>
            <person name="Lluch J."/>
            <person name="Castinel A."/>
            <person name="Donnadieu C."/>
            <person name="Desvignes T."/>
            <person name="Floi Bucao C."/>
            <person name="Jouanno E."/>
            <person name="Wen M."/>
            <person name="Mejri S."/>
            <person name="Dirks R."/>
            <person name="Jansen H."/>
            <person name="Henkel C."/>
            <person name="Chen W.J."/>
            <person name="Zahm M."/>
            <person name="Cabau C."/>
            <person name="Klopp C."/>
            <person name="Thompson A.W."/>
            <person name="Robinson-Rechavi M."/>
            <person name="Braasch I."/>
            <person name="Lecointre G."/>
            <person name="Bobe J."/>
            <person name="Postlethwait J.H."/>
            <person name="Berthelot C."/>
            <person name="Roest Crollius H."/>
            <person name="Guiguen Y."/>
        </authorList>
    </citation>
    <scope>NUCLEOTIDE SEQUENCE</scope>
    <source>
        <strain evidence="2">Concon-B</strain>
    </source>
</reference>
<feature type="compositionally biased region" description="Basic residues" evidence="1">
    <location>
        <begin position="59"/>
        <end position="72"/>
    </location>
</feature>
<feature type="region of interest" description="Disordered" evidence="1">
    <location>
        <begin position="38"/>
        <end position="101"/>
    </location>
</feature>
<evidence type="ECO:0000313" key="2">
    <source>
        <dbReference type="EMBL" id="KAJ8283684.1"/>
    </source>
</evidence>
<protein>
    <submittedName>
        <fullName evidence="2">Uncharacterized protein</fullName>
    </submittedName>
</protein>
<feature type="compositionally biased region" description="Low complexity" evidence="1">
    <location>
        <begin position="38"/>
        <end position="58"/>
    </location>
</feature>
<accession>A0A9Q1DXP3</accession>
<name>A0A9Q1DXP3_CONCO</name>
<gene>
    <name evidence="2" type="ORF">COCON_G00025340</name>
</gene>
<sequence>MSDSLKRERGYWIASMNCRRKAGVDGKRHGRVCRVSSPACQSQPAQSGAAGASPAAWRGWRRRPRRKRRALARGRAPLEEEDWEKEIKASSPTEDWDRDSYDSAYDPEDVICSGMLRTSLNPRSIGHAHYSPAVHHVSPVKWVQHAPHTVVDQFIDAEE</sequence>